<dbReference type="EMBL" id="RCMK01000128">
    <property type="protein sequence ID" value="KAG2947635.1"/>
    <property type="molecule type" value="Genomic_DNA"/>
</dbReference>
<dbReference type="Proteomes" id="UP000760860">
    <property type="component" value="Unassembled WGS sequence"/>
</dbReference>
<proteinExistence type="predicted"/>
<keyword evidence="4" id="KW-1185">Reference proteome</keyword>
<dbReference type="EMBL" id="MJFZ01000370">
    <property type="protein sequence ID" value="RAW30465.1"/>
    <property type="molecule type" value="Genomic_DNA"/>
</dbReference>
<sequence>MSVHPFLNSSTYHLVDLLPRLLVLRLDAVPPTTWLSVSTPSATQRE</sequence>
<accession>A0A329S199</accession>
<evidence type="ECO:0000313" key="2">
    <source>
        <dbReference type="EMBL" id="KAG3224704.1"/>
    </source>
</evidence>
<dbReference type="Proteomes" id="UP000736787">
    <property type="component" value="Unassembled WGS sequence"/>
</dbReference>
<dbReference type="AlphaFoldDB" id="A0A329S199"/>
<comment type="caution">
    <text evidence="3">The sequence shown here is derived from an EMBL/GenBank/DDBJ whole genome shotgun (WGS) entry which is preliminary data.</text>
</comment>
<name>A0A329S199_9STRA</name>
<dbReference type="VEuPathDB" id="FungiDB:PC110_g13189"/>
<evidence type="ECO:0000313" key="1">
    <source>
        <dbReference type="EMBL" id="KAG2947635.1"/>
    </source>
</evidence>
<reference evidence="3 4" key="1">
    <citation type="submission" date="2018-01" db="EMBL/GenBank/DDBJ databases">
        <title>Draft genome of the strawberry crown rot pathogen Phytophthora cactorum.</title>
        <authorList>
            <person name="Armitage A.D."/>
            <person name="Lysoe E."/>
            <person name="Nellist C.F."/>
            <person name="Harrison R.J."/>
            <person name="Brurberg M.B."/>
        </authorList>
    </citation>
    <scope>NUCLEOTIDE SEQUENCE [LARGE SCALE GENOMIC DNA]</scope>
    <source>
        <strain evidence="3 4">10300</strain>
    </source>
</reference>
<gene>
    <name evidence="3" type="ORF">PC110_g13189</name>
    <name evidence="1" type="ORF">PC117_g6668</name>
    <name evidence="2" type="ORF">PC129_g4649</name>
</gene>
<reference evidence="2" key="2">
    <citation type="submission" date="2018-05" db="EMBL/GenBank/DDBJ databases">
        <title>Effector identification in a new, highly contiguous assembly of the strawberry crown rot pathogen Phytophthora cactorum.</title>
        <authorList>
            <person name="Armitage A.D."/>
            <person name="Nellist C.F."/>
            <person name="Bates H."/>
            <person name="Vickerstaff R.J."/>
            <person name="Harrison R.J."/>
        </authorList>
    </citation>
    <scope>NUCLEOTIDE SEQUENCE</scope>
    <source>
        <strain evidence="1">4040</strain>
        <strain evidence="2">P421</strain>
    </source>
</reference>
<evidence type="ECO:0000313" key="3">
    <source>
        <dbReference type="EMBL" id="RAW30465.1"/>
    </source>
</evidence>
<dbReference type="Proteomes" id="UP000251314">
    <property type="component" value="Unassembled WGS sequence"/>
</dbReference>
<protein>
    <submittedName>
        <fullName evidence="3">Uncharacterized protein</fullName>
    </submittedName>
</protein>
<organism evidence="3 4">
    <name type="scientific">Phytophthora cactorum</name>
    <dbReference type="NCBI Taxonomy" id="29920"/>
    <lineage>
        <taxon>Eukaryota</taxon>
        <taxon>Sar</taxon>
        <taxon>Stramenopiles</taxon>
        <taxon>Oomycota</taxon>
        <taxon>Peronosporomycetes</taxon>
        <taxon>Peronosporales</taxon>
        <taxon>Peronosporaceae</taxon>
        <taxon>Phytophthora</taxon>
    </lineage>
</organism>
<evidence type="ECO:0000313" key="4">
    <source>
        <dbReference type="Proteomes" id="UP000251314"/>
    </source>
</evidence>
<dbReference type="EMBL" id="RCMV01000103">
    <property type="protein sequence ID" value="KAG3224704.1"/>
    <property type="molecule type" value="Genomic_DNA"/>
</dbReference>